<evidence type="ECO:0000313" key="1">
    <source>
        <dbReference type="EnsemblMetazoa" id="G34413.1:cds"/>
    </source>
</evidence>
<accession>A0A8W8MPI4</accession>
<proteinExistence type="predicted"/>
<evidence type="ECO:0000313" key="2">
    <source>
        <dbReference type="Proteomes" id="UP000005408"/>
    </source>
</evidence>
<dbReference type="EnsemblMetazoa" id="G34413.1">
    <property type="protein sequence ID" value="G34413.1:cds"/>
    <property type="gene ID" value="G34413"/>
</dbReference>
<name>A0A8W8MPI4_MAGGI</name>
<dbReference type="Proteomes" id="UP000005408">
    <property type="component" value="Unassembled WGS sequence"/>
</dbReference>
<keyword evidence="2" id="KW-1185">Reference proteome</keyword>
<organism evidence="1 2">
    <name type="scientific">Magallana gigas</name>
    <name type="common">Pacific oyster</name>
    <name type="synonym">Crassostrea gigas</name>
    <dbReference type="NCBI Taxonomy" id="29159"/>
    <lineage>
        <taxon>Eukaryota</taxon>
        <taxon>Metazoa</taxon>
        <taxon>Spiralia</taxon>
        <taxon>Lophotrochozoa</taxon>
        <taxon>Mollusca</taxon>
        <taxon>Bivalvia</taxon>
        <taxon>Autobranchia</taxon>
        <taxon>Pteriomorphia</taxon>
        <taxon>Ostreida</taxon>
        <taxon>Ostreoidea</taxon>
        <taxon>Ostreidae</taxon>
        <taxon>Magallana</taxon>
    </lineage>
</organism>
<sequence>MVSVAVSPLSPQYSISAPVNKGKPESLKMPRRRLGHHETEVPKWSLVLFDWDGYTACVESRRFTDQPCVKIGSRTQLSYDGQLHLVEILALEKSLFN</sequence>
<protein>
    <submittedName>
        <fullName evidence="1">Uncharacterized protein</fullName>
    </submittedName>
</protein>
<dbReference type="AlphaFoldDB" id="A0A8W8MPI4"/>
<reference evidence="1" key="1">
    <citation type="submission" date="2022-08" db="UniProtKB">
        <authorList>
            <consortium name="EnsemblMetazoa"/>
        </authorList>
    </citation>
    <scope>IDENTIFICATION</scope>
    <source>
        <strain evidence="1">05x7-T-G4-1.051#20</strain>
    </source>
</reference>